<feature type="repeat" description="Solcar" evidence="17">
    <location>
        <begin position="14"/>
        <end position="107"/>
    </location>
</feature>
<evidence type="ECO:0000313" key="20">
    <source>
        <dbReference type="EMBL" id="ODQ62057.1"/>
    </source>
</evidence>
<dbReference type="InterPro" id="IPR051508">
    <property type="entry name" value="Mito_Carrier_Antiporter"/>
</dbReference>
<evidence type="ECO:0000256" key="2">
    <source>
        <dbReference type="ARBA" id="ARBA00006375"/>
    </source>
</evidence>
<evidence type="ECO:0000256" key="5">
    <source>
        <dbReference type="ARBA" id="ARBA00022737"/>
    </source>
</evidence>
<comment type="similarity">
    <text evidence="2 18">Belongs to the mitochondrial carrier (TC 2.A.29) family.</text>
</comment>
<organism evidence="20 21">
    <name type="scientific">Wickerhamomyces anomalus (strain ATCC 58044 / CBS 1984 / NCYC 433 / NRRL Y-366-8)</name>
    <name type="common">Yeast</name>
    <name type="synonym">Hansenula anomala</name>
    <dbReference type="NCBI Taxonomy" id="683960"/>
    <lineage>
        <taxon>Eukaryota</taxon>
        <taxon>Fungi</taxon>
        <taxon>Dikarya</taxon>
        <taxon>Ascomycota</taxon>
        <taxon>Saccharomycotina</taxon>
        <taxon>Saccharomycetes</taxon>
        <taxon>Phaffomycetales</taxon>
        <taxon>Wickerhamomycetaceae</taxon>
        <taxon>Wickerhamomyces</taxon>
    </lineage>
</organism>
<evidence type="ECO:0000256" key="17">
    <source>
        <dbReference type="PROSITE-ProRule" id="PRU00282"/>
    </source>
</evidence>
<comment type="function">
    <text evidence="15">Antiporter that exchanges dicarboxylates and sulfur oxoanions across the inner membrane of mitochondria. Exports alpha-isopropylmalate from mitochondrial matrix to the cytosol, where it serves as a precursor for leucine biosynthesis.</text>
</comment>
<comment type="catalytic activity">
    <reaction evidence="11">
        <text>thiosulfate(in) + sulfate(out) = thiosulfate(out) + sulfate(in)</text>
        <dbReference type="Rhea" id="RHEA:73215"/>
        <dbReference type="ChEBI" id="CHEBI:16189"/>
        <dbReference type="ChEBI" id="CHEBI:33542"/>
    </reaction>
    <physiologicalReaction direction="left-to-right" evidence="11">
        <dbReference type="Rhea" id="RHEA:73216"/>
    </physiologicalReaction>
    <physiologicalReaction direction="right-to-left" evidence="11">
        <dbReference type="Rhea" id="RHEA:73217"/>
    </physiologicalReaction>
</comment>
<dbReference type="GO" id="GO:0015116">
    <property type="term" value="F:sulfate transmembrane transporter activity"/>
    <property type="evidence" value="ECO:0007669"/>
    <property type="project" value="EnsemblFungi"/>
</dbReference>
<feature type="repeat" description="Solcar" evidence="17">
    <location>
        <begin position="122"/>
        <end position="214"/>
    </location>
</feature>
<keyword evidence="3 18" id="KW-0813">Transport</keyword>
<keyword evidence="7 19" id="KW-1133">Transmembrane helix</keyword>
<comment type="subcellular location">
    <subcellularLocation>
        <location evidence="1">Mitochondrion inner membrane</location>
        <topology evidence="1">Multi-pass membrane protein</topology>
    </subcellularLocation>
</comment>
<evidence type="ECO:0000256" key="1">
    <source>
        <dbReference type="ARBA" id="ARBA00004448"/>
    </source>
</evidence>
<comment type="catalytic activity">
    <reaction evidence="13">
        <text>(2S)-2-isopropylmalate(in) + sulfate(out) = (2S)-2-isopropylmalate(out) + sulfate(in)</text>
        <dbReference type="Rhea" id="RHEA:76343"/>
        <dbReference type="ChEBI" id="CHEBI:1178"/>
        <dbReference type="ChEBI" id="CHEBI:16189"/>
    </reaction>
    <physiologicalReaction direction="left-to-right" evidence="13">
        <dbReference type="Rhea" id="RHEA:76344"/>
    </physiologicalReaction>
    <physiologicalReaction direction="right-to-left" evidence="13">
        <dbReference type="Rhea" id="RHEA:76345"/>
    </physiologicalReaction>
</comment>
<evidence type="ECO:0000256" key="18">
    <source>
        <dbReference type="RuleBase" id="RU000488"/>
    </source>
</evidence>
<dbReference type="SUPFAM" id="SSF103506">
    <property type="entry name" value="Mitochondrial carrier"/>
    <property type="match status" value="1"/>
</dbReference>
<keyword evidence="8" id="KW-0496">Mitochondrion</keyword>
<protein>
    <recommendedName>
        <fullName evidence="16">Mitochondrial oxaloacetate transport protein</fullName>
    </recommendedName>
</protein>
<name>A0A1E3PB07_WICAA</name>
<dbReference type="GO" id="GO:1901239">
    <property type="term" value="F:malonate(1-) transmembrane transporter activity"/>
    <property type="evidence" value="ECO:0007669"/>
    <property type="project" value="EnsemblFungi"/>
</dbReference>
<evidence type="ECO:0000256" key="14">
    <source>
        <dbReference type="ARBA" id="ARBA00052823"/>
    </source>
</evidence>
<feature type="transmembrane region" description="Helical" evidence="19">
    <location>
        <begin position="128"/>
        <end position="148"/>
    </location>
</feature>
<evidence type="ECO:0000256" key="19">
    <source>
        <dbReference type="SAM" id="Phobius"/>
    </source>
</evidence>
<dbReference type="GO" id="GO:0015131">
    <property type="term" value="F:oxaloacetate transmembrane transporter activity"/>
    <property type="evidence" value="ECO:0007669"/>
    <property type="project" value="EnsemblFungi"/>
</dbReference>
<dbReference type="PANTHER" id="PTHR45928:SF1">
    <property type="entry name" value="RE38146P"/>
    <property type="match status" value="1"/>
</dbReference>
<comment type="catalytic activity">
    <reaction evidence="12">
        <text>malonate(in) + sulfate(out) = malonate(out) + sulfate(in)</text>
        <dbReference type="Rhea" id="RHEA:73195"/>
        <dbReference type="ChEBI" id="CHEBI:15792"/>
        <dbReference type="ChEBI" id="CHEBI:16189"/>
    </reaction>
    <physiologicalReaction direction="left-to-right" evidence="12">
        <dbReference type="Rhea" id="RHEA:73196"/>
    </physiologicalReaction>
    <physiologicalReaction direction="right-to-left" evidence="12">
        <dbReference type="Rhea" id="RHEA:73197"/>
    </physiologicalReaction>
</comment>
<gene>
    <name evidence="20" type="ORF">WICANDRAFT_60126</name>
</gene>
<evidence type="ECO:0000256" key="8">
    <source>
        <dbReference type="ARBA" id="ARBA00023128"/>
    </source>
</evidence>
<dbReference type="OrthoDB" id="6703404at2759"/>
<evidence type="ECO:0000256" key="13">
    <source>
        <dbReference type="ARBA" id="ARBA00051081"/>
    </source>
</evidence>
<evidence type="ECO:0000256" key="9">
    <source>
        <dbReference type="ARBA" id="ARBA00023136"/>
    </source>
</evidence>
<evidence type="ECO:0000256" key="16">
    <source>
        <dbReference type="ARBA" id="ARBA00074147"/>
    </source>
</evidence>
<keyword evidence="6" id="KW-0999">Mitochondrion inner membrane</keyword>
<evidence type="ECO:0000256" key="7">
    <source>
        <dbReference type="ARBA" id="ARBA00022989"/>
    </source>
</evidence>
<keyword evidence="5" id="KW-0677">Repeat</keyword>
<dbReference type="PROSITE" id="PS51257">
    <property type="entry name" value="PROKAR_LIPOPROTEIN"/>
    <property type="match status" value="1"/>
</dbReference>
<dbReference type="Gene3D" id="1.50.40.10">
    <property type="entry name" value="Mitochondrial carrier domain"/>
    <property type="match status" value="1"/>
</dbReference>
<evidence type="ECO:0000256" key="4">
    <source>
        <dbReference type="ARBA" id="ARBA00022692"/>
    </source>
</evidence>
<dbReference type="Pfam" id="PF00153">
    <property type="entry name" value="Mito_carr"/>
    <property type="match status" value="3"/>
</dbReference>
<evidence type="ECO:0000256" key="6">
    <source>
        <dbReference type="ARBA" id="ARBA00022792"/>
    </source>
</evidence>
<evidence type="ECO:0000256" key="10">
    <source>
        <dbReference type="ARBA" id="ARBA00050115"/>
    </source>
</evidence>
<dbReference type="RefSeq" id="XP_019041264.1">
    <property type="nucleotide sequence ID" value="XM_019182940.1"/>
</dbReference>
<dbReference type="Proteomes" id="UP000094112">
    <property type="component" value="Unassembled WGS sequence"/>
</dbReference>
<dbReference type="GO" id="GO:0034658">
    <property type="term" value="F:isopropylmalate transmembrane transporter activity"/>
    <property type="evidence" value="ECO:0007669"/>
    <property type="project" value="EnsemblFungi"/>
</dbReference>
<dbReference type="GO" id="GO:0005743">
    <property type="term" value="C:mitochondrial inner membrane"/>
    <property type="evidence" value="ECO:0007669"/>
    <property type="project" value="UniProtKB-SubCell"/>
</dbReference>
<dbReference type="GeneID" id="30200186"/>
<dbReference type="STRING" id="683960.A0A1E3PB07"/>
<comment type="catalytic activity">
    <reaction evidence="14">
        <text>oxaloacetate(in) + sulfate(out) = oxaloacetate(out) + sulfate(in)</text>
        <dbReference type="Rhea" id="RHEA:76351"/>
        <dbReference type="ChEBI" id="CHEBI:16189"/>
        <dbReference type="ChEBI" id="CHEBI:16452"/>
    </reaction>
    <physiologicalReaction direction="left-to-right" evidence="14">
        <dbReference type="Rhea" id="RHEA:76352"/>
    </physiologicalReaction>
    <physiologicalReaction direction="right-to-left" evidence="14">
        <dbReference type="Rhea" id="RHEA:76353"/>
    </physiologicalReaction>
</comment>
<evidence type="ECO:0000256" key="15">
    <source>
        <dbReference type="ARBA" id="ARBA00057233"/>
    </source>
</evidence>
<dbReference type="PROSITE" id="PS50920">
    <property type="entry name" value="SOLCAR"/>
    <property type="match status" value="3"/>
</dbReference>
<feature type="repeat" description="Solcar" evidence="17">
    <location>
        <begin position="223"/>
        <end position="308"/>
    </location>
</feature>
<dbReference type="AlphaFoldDB" id="A0A1E3PB07"/>
<evidence type="ECO:0000256" key="3">
    <source>
        <dbReference type="ARBA" id="ARBA00022448"/>
    </source>
</evidence>
<evidence type="ECO:0000313" key="21">
    <source>
        <dbReference type="Proteomes" id="UP000094112"/>
    </source>
</evidence>
<evidence type="ECO:0000256" key="12">
    <source>
        <dbReference type="ARBA" id="ARBA00050559"/>
    </source>
</evidence>
<dbReference type="InterPro" id="IPR023395">
    <property type="entry name" value="MCP_dom_sf"/>
</dbReference>
<sequence>MSKPIKEKTASQKISTAGGFIAGGLAACGAVTFTNPIELVKTRMQLQGELSHGDPHAKVYKNPIQALLKIYSNEGLRGTQRGLVCAYIYQIGLNGCRLGLYEPSRNVLNSIVYPKEDPHSVQKVPINVAAGALSGIAGAIIGSPLFLIKTRMQSFSNKIAIGEQTHYKNFIDGFSKILQKEGFKGLFRGVDAAIIRTGMGSSVQLPIYNYVKHFLQRHELVSDGTGLHLISSTFAGLGVGVVMNPGDVVLTRMYNQKGDLYKGPIDCFVKTIKYEGVFALYKGFGAQLLRIAPHTILTLTFMEQTMKLMQAIETRFL</sequence>
<proteinExistence type="inferred from homology"/>
<keyword evidence="21" id="KW-1185">Reference proteome</keyword>
<dbReference type="InterPro" id="IPR018108">
    <property type="entry name" value="MCP_transmembrane"/>
</dbReference>
<keyword evidence="4 17" id="KW-0812">Transmembrane</keyword>
<keyword evidence="9 17" id="KW-0472">Membrane</keyword>
<dbReference type="FunFam" id="1.50.40.10:FF:000039">
    <property type="entry name" value="Solute carrier family 25 member 35"/>
    <property type="match status" value="1"/>
</dbReference>
<dbReference type="PANTHER" id="PTHR45928">
    <property type="entry name" value="RE38146P"/>
    <property type="match status" value="1"/>
</dbReference>
<comment type="catalytic activity">
    <reaction evidence="10">
        <text>(2R,3S)-3-isopropylmalate(in) + sulfate(out) = (2R,3S)-3-isopropylmalate(out) + sulfate(in)</text>
        <dbReference type="Rhea" id="RHEA:76347"/>
        <dbReference type="ChEBI" id="CHEBI:16189"/>
        <dbReference type="ChEBI" id="CHEBI:35121"/>
    </reaction>
    <physiologicalReaction direction="left-to-right" evidence="10">
        <dbReference type="Rhea" id="RHEA:76348"/>
    </physiologicalReaction>
    <physiologicalReaction direction="right-to-left" evidence="10">
        <dbReference type="Rhea" id="RHEA:76349"/>
    </physiologicalReaction>
</comment>
<reference evidence="20 21" key="1">
    <citation type="journal article" date="2016" name="Proc. Natl. Acad. Sci. U.S.A.">
        <title>Comparative genomics of biotechnologically important yeasts.</title>
        <authorList>
            <person name="Riley R."/>
            <person name="Haridas S."/>
            <person name="Wolfe K.H."/>
            <person name="Lopes M.R."/>
            <person name="Hittinger C.T."/>
            <person name="Goeker M."/>
            <person name="Salamov A.A."/>
            <person name="Wisecaver J.H."/>
            <person name="Long T.M."/>
            <person name="Calvey C.H."/>
            <person name="Aerts A.L."/>
            <person name="Barry K.W."/>
            <person name="Choi C."/>
            <person name="Clum A."/>
            <person name="Coughlan A.Y."/>
            <person name="Deshpande S."/>
            <person name="Douglass A.P."/>
            <person name="Hanson S.J."/>
            <person name="Klenk H.-P."/>
            <person name="LaButti K.M."/>
            <person name="Lapidus A."/>
            <person name="Lindquist E.A."/>
            <person name="Lipzen A.M."/>
            <person name="Meier-Kolthoff J.P."/>
            <person name="Ohm R.A."/>
            <person name="Otillar R.P."/>
            <person name="Pangilinan J.L."/>
            <person name="Peng Y."/>
            <person name="Rokas A."/>
            <person name="Rosa C.A."/>
            <person name="Scheuner C."/>
            <person name="Sibirny A.A."/>
            <person name="Slot J.C."/>
            <person name="Stielow J.B."/>
            <person name="Sun H."/>
            <person name="Kurtzman C.P."/>
            <person name="Blackwell M."/>
            <person name="Grigoriev I.V."/>
            <person name="Jeffries T.W."/>
        </authorList>
    </citation>
    <scope>NUCLEOTIDE SEQUENCE [LARGE SCALE GENOMIC DNA]</scope>
    <source>
        <strain evidence="21">ATCC 58044 / CBS 1984 / NCYC 433 / NRRL Y-366-8</strain>
    </source>
</reference>
<dbReference type="EMBL" id="KV454208">
    <property type="protein sequence ID" value="ODQ62057.1"/>
    <property type="molecule type" value="Genomic_DNA"/>
</dbReference>
<evidence type="ECO:0000256" key="11">
    <source>
        <dbReference type="ARBA" id="ARBA00050441"/>
    </source>
</evidence>
<accession>A0A1E3PB07</accession>